<reference evidence="4" key="1">
    <citation type="journal article" date="2016" name="Vet. Microbiol.">
        <title>Genetic analysis of a Treponema phagedenis locus encoding antigenic lipoproteins with potential for antigenic variation.</title>
        <authorList>
            <person name="Mushtaq M."/>
            <person name="Bongcam-Rudloff E."/>
            <person name="Loftsdottir H."/>
            <person name="Pringle M."/>
            <person name="Segerman B."/>
            <person name="Zuerner R."/>
            <person name="Rosander A."/>
        </authorList>
    </citation>
    <scope>NUCLEOTIDE SEQUENCE</scope>
    <source>
        <strain evidence="4">T 1237</strain>
    </source>
</reference>
<keyword evidence="2" id="KW-0732">Signal</keyword>
<proteinExistence type="predicted"/>
<dbReference type="EMBL" id="KU143878">
    <property type="protein sequence ID" value="ANJ16797.1"/>
    <property type="molecule type" value="Genomic_DNA"/>
</dbReference>
<protein>
    <submittedName>
        <fullName evidence="4">PrrA</fullName>
    </submittedName>
</protein>
<organism evidence="4">
    <name type="scientific">Treponema phagedenis</name>
    <dbReference type="NCBI Taxonomy" id="162"/>
    <lineage>
        <taxon>Bacteria</taxon>
        <taxon>Pseudomonadati</taxon>
        <taxon>Spirochaetota</taxon>
        <taxon>Spirochaetia</taxon>
        <taxon>Spirochaetales</taxon>
        <taxon>Treponemataceae</taxon>
        <taxon>Treponema</taxon>
    </lineage>
</organism>
<dbReference type="PROSITE" id="PS51257">
    <property type="entry name" value="PROKAR_LIPOPROTEIN"/>
    <property type="match status" value="1"/>
</dbReference>
<evidence type="ECO:0000256" key="2">
    <source>
        <dbReference type="SAM" id="SignalP"/>
    </source>
</evidence>
<evidence type="ECO:0000259" key="3">
    <source>
        <dbReference type="Pfam" id="PF20813"/>
    </source>
</evidence>
<feature type="chain" id="PRO_5008248942" evidence="2">
    <location>
        <begin position="26"/>
        <end position="301"/>
    </location>
</feature>
<feature type="compositionally biased region" description="Basic and acidic residues" evidence="1">
    <location>
        <begin position="80"/>
        <end position="168"/>
    </location>
</feature>
<feature type="signal peptide" evidence="2">
    <location>
        <begin position="1"/>
        <end position="25"/>
    </location>
</feature>
<feature type="compositionally biased region" description="Basic and acidic residues" evidence="1">
    <location>
        <begin position="36"/>
        <end position="68"/>
    </location>
</feature>
<dbReference type="InterPro" id="IPR049379">
    <property type="entry name" value="FhbB_dom"/>
</dbReference>
<dbReference type="InterPro" id="IPR049380">
    <property type="entry name" value="FhbB_dom_sf"/>
</dbReference>
<dbReference type="Pfam" id="PF20813">
    <property type="entry name" value="FhbB"/>
    <property type="match status" value="2"/>
</dbReference>
<dbReference type="Gene3D" id="6.10.250.2300">
    <property type="match status" value="2"/>
</dbReference>
<evidence type="ECO:0000256" key="1">
    <source>
        <dbReference type="SAM" id="MobiDB-lite"/>
    </source>
</evidence>
<feature type="domain" description="Factor H binding protein B" evidence="3">
    <location>
        <begin position="237"/>
        <end position="300"/>
    </location>
</feature>
<sequence>MKKLRFISFAILATALIVVSCQGPANPTKEPGNVQKAEEKKPEVKDPKAEEKKPEVKDPKAEEKKPEETSPGTEKPVAPGKEEPGKEEPGKEEPGKEEPGKEEPGKEEPGKEEPGKEEPGKEEPGKEEPGKEEPGKEEPGKEEPGKEEPGKEEPGKEEPGKEELHEFIGELCEIAEEEEMPADEVSRWVELAQKDFEQFGVKIVDKEADQPIKKGASEEDLKKRFVLEKDPNAELHGFIGELCEIAEEEEMPADEVSRWVELAQEDFEQFGVKIVDKEADQPIKKGASEEDLKKRFVLEKL</sequence>
<feature type="domain" description="Factor H binding protein B" evidence="3">
    <location>
        <begin position="163"/>
        <end position="229"/>
    </location>
</feature>
<name>A0A191VM84_TREPH</name>
<accession>A0A191VM84</accession>
<evidence type="ECO:0000313" key="4">
    <source>
        <dbReference type="EMBL" id="ANJ16797.1"/>
    </source>
</evidence>
<feature type="region of interest" description="Disordered" evidence="1">
    <location>
        <begin position="22"/>
        <end position="168"/>
    </location>
</feature>
<dbReference type="AlphaFoldDB" id="A0A191VM84"/>